<dbReference type="PATRIC" id="fig|28125.4.peg.2125"/>
<dbReference type="AlphaFoldDB" id="A0A137SRC9"/>
<name>A0A137SRC9_9BACT</name>
<reference evidence="1 2" key="1">
    <citation type="submission" date="2016-02" db="EMBL/GenBank/DDBJ databases">
        <authorList>
            <person name="Wen L."/>
            <person name="He K."/>
            <person name="Yang H."/>
        </authorList>
    </citation>
    <scope>NUCLEOTIDE SEQUENCE [LARGE SCALE GENOMIC DNA]</scope>
    <source>
        <strain evidence="1 2">GED7880</strain>
    </source>
</reference>
<protein>
    <submittedName>
        <fullName evidence="1">Uncharacterized protein</fullName>
    </submittedName>
</protein>
<dbReference type="STRING" id="28125.HMPREF3202_02128"/>
<proteinExistence type="predicted"/>
<dbReference type="EMBL" id="LTAG01000119">
    <property type="protein sequence ID" value="KXO15033.1"/>
    <property type="molecule type" value="Genomic_DNA"/>
</dbReference>
<gene>
    <name evidence="1" type="ORF">HMPREF3202_02128</name>
</gene>
<dbReference type="Proteomes" id="UP000070093">
    <property type="component" value="Unassembled WGS sequence"/>
</dbReference>
<organism evidence="1 2">
    <name type="scientific">Prevotella bivia</name>
    <dbReference type="NCBI Taxonomy" id="28125"/>
    <lineage>
        <taxon>Bacteria</taxon>
        <taxon>Pseudomonadati</taxon>
        <taxon>Bacteroidota</taxon>
        <taxon>Bacteroidia</taxon>
        <taxon>Bacteroidales</taxon>
        <taxon>Prevotellaceae</taxon>
        <taxon>Prevotella</taxon>
    </lineage>
</organism>
<evidence type="ECO:0000313" key="2">
    <source>
        <dbReference type="Proteomes" id="UP000070093"/>
    </source>
</evidence>
<comment type="caution">
    <text evidence="1">The sequence shown here is derived from an EMBL/GenBank/DDBJ whole genome shotgun (WGS) entry which is preliminary data.</text>
</comment>
<sequence length="105" mass="12064">MQLFIYVYQLKLIPPTGMYEKNDFKMLESIGSALSKDELRVIIGSGENLQVGTTEVEAERGGGTGRRPCDGKHEDDFCIWHGKYGRCEYYPFSFRQLVCVVRDFK</sequence>
<evidence type="ECO:0000313" key="1">
    <source>
        <dbReference type="EMBL" id="KXO15033.1"/>
    </source>
</evidence>
<accession>A0A137SRC9</accession>